<dbReference type="Proteomes" id="UP000095038">
    <property type="component" value="Unassembled WGS sequence"/>
</dbReference>
<dbReference type="RefSeq" id="XP_020045311.1">
    <property type="nucleotide sequence ID" value="XM_020195240.1"/>
</dbReference>
<reference evidence="11" key="1">
    <citation type="submission" date="2016-05" db="EMBL/GenBank/DDBJ databases">
        <title>Comparative genomics of biotechnologically important yeasts.</title>
        <authorList>
            <consortium name="DOE Joint Genome Institute"/>
            <person name="Riley R."/>
            <person name="Haridas S."/>
            <person name="Wolfe K.H."/>
            <person name="Lopes M.R."/>
            <person name="Hittinger C.T."/>
            <person name="Goker M."/>
            <person name="Salamov A."/>
            <person name="Wisecaver J."/>
            <person name="Long T.M."/>
            <person name="Aerts A.L."/>
            <person name="Barry K."/>
            <person name="Choi C."/>
            <person name="Clum A."/>
            <person name="Coughlan A.Y."/>
            <person name="Deshpande S."/>
            <person name="Douglass A.P."/>
            <person name="Hanson S.J."/>
            <person name="Klenk H.-P."/>
            <person name="Labutti K."/>
            <person name="Lapidus A."/>
            <person name="Lindquist E."/>
            <person name="Lipzen A."/>
            <person name="Meier-Kolthoff J.P."/>
            <person name="Ohm R.A."/>
            <person name="Otillar R.P."/>
            <person name="Pangilinan J."/>
            <person name="Peng Y."/>
            <person name="Rokas A."/>
            <person name="Rosa C.A."/>
            <person name="Scheuner C."/>
            <person name="Sibirny A.A."/>
            <person name="Slot J.C."/>
            <person name="Stielow J.B."/>
            <person name="Sun H."/>
            <person name="Kurtzman C.P."/>
            <person name="Blackwell M."/>
            <person name="Grigoriev I.V."/>
            <person name="Jeffries T.W."/>
        </authorList>
    </citation>
    <scope>NUCLEOTIDE SEQUENCE [LARGE SCALE GENOMIC DNA]</scope>
    <source>
        <strain evidence="11">DSM 1968</strain>
    </source>
</reference>
<dbReference type="AlphaFoldDB" id="A0A1D2VBD5"/>
<dbReference type="FunCoup" id="A0A1D2VBD5">
    <property type="interactions" value="148"/>
</dbReference>
<evidence type="ECO:0000259" key="9">
    <source>
        <dbReference type="Pfam" id="PF16575"/>
    </source>
</evidence>
<feature type="region of interest" description="Disordered" evidence="8">
    <location>
        <begin position="29"/>
        <end position="55"/>
    </location>
</feature>
<feature type="compositionally biased region" description="Acidic residues" evidence="8">
    <location>
        <begin position="30"/>
        <end position="46"/>
    </location>
</feature>
<dbReference type="InterPro" id="IPR032319">
    <property type="entry name" value="CLP1_P"/>
</dbReference>
<evidence type="ECO:0000313" key="11">
    <source>
        <dbReference type="Proteomes" id="UP000095038"/>
    </source>
</evidence>
<dbReference type="InParanoid" id="A0A1D2VBD5"/>
<protein>
    <recommendedName>
        <fullName evidence="3">Polynucleotide 5'-hydroxyl-kinase GRC3</fullName>
    </recommendedName>
    <alternativeName>
        <fullName evidence="2">Polynucleotide 5'-hydroxyl-kinase grc3</fullName>
    </alternativeName>
</protein>
<keyword evidence="4" id="KW-0808">Transferase</keyword>
<organism evidence="10 11">
    <name type="scientific">Ascoidea rubescens DSM 1968</name>
    <dbReference type="NCBI Taxonomy" id="1344418"/>
    <lineage>
        <taxon>Eukaryota</taxon>
        <taxon>Fungi</taxon>
        <taxon>Dikarya</taxon>
        <taxon>Ascomycota</taxon>
        <taxon>Saccharomycotina</taxon>
        <taxon>Saccharomycetes</taxon>
        <taxon>Ascoideaceae</taxon>
        <taxon>Ascoidea</taxon>
    </lineage>
</organism>
<dbReference type="InterPro" id="IPR027417">
    <property type="entry name" value="P-loop_NTPase"/>
</dbReference>
<dbReference type="STRING" id="1344418.A0A1D2VBD5"/>
<dbReference type="GO" id="GO:0005524">
    <property type="term" value="F:ATP binding"/>
    <property type="evidence" value="ECO:0007669"/>
    <property type="project" value="UniProtKB-KW"/>
</dbReference>
<evidence type="ECO:0000256" key="1">
    <source>
        <dbReference type="ARBA" id="ARBA00011003"/>
    </source>
</evidence>
<dbReference type="PANTHER" id="PTHR12755">
    <property type="entry name" value="CLEAVAGE/POLYADENYLATION FACTOR IA SUBUNIT CLP1P"/>
    <property type="match status" value="1"/>
</dbReference>
<evidence type="ECO:0000256" key="4">
    <source>
        <dbReference type="ARBA" id="ARBA00022679"/>
    </source>
</evidence>
<dbReference type="GO" id="GO:0000448">
    <property type="term" value="P:cleavage in ITS2 between 5.8S rRNA and LSU-rRNA of tricistronic rRNA transcript (SSU-rRNA, 5.8S rRNA, LSU-rRNA)"/>
    <property type="evidence" value="ECO:0007669"/>
    <property type="project" value="TreeGrafter"/>
</dbReference>
<evidence type="ECO:0000256" key="8">
    <source>
        <dbReference type="SAM" id="MobiDB-lite"/>
    </source>
</evidence>
<evidence type="ECO:0000256" key="3">
    <source>
        <dbReference type="ARBA" id="ARBA00019824"/>
    </source>
</evidence>
<keyword evidence="5" id="KW-0547">Nucleotide-binding</keyword>
<keyword evidence="11" id="KW-1185">Reference proteome</keyword>
<keyword evidence="7" id="KW-0067">ATP-binding</keyword>
<dbReference type="InterPro" id="IPR045116">
    <property type="entry name" value="Clp1/Grc3"/>
</dbReference>
<dbReference type="OrthoDB" id="4054781at2759"/>
<evidence type="ECO:0000256" key="6">
    <source>
        <dbReference type="ARBA" id="ARBA00022777"/>
    </source>
</evidence>
<dbReference type="SUPFAM" id="SSF52540">
    <property type="entry name" value="P-loop containing nucleoside triphosphate hydrolases"/>
    <property type="match status" value="1"/>
</dbReference>
<sequence>MSHNVSAFASLRLIKSEADVNTLIYQQYSSDEEINDDSSQSDDSGSDFEFPVTDESGPLAVIDSTIIQNKDENLSQLNESKPVKVSKSPKSLKSNRPLLKSINYIDNNDDSIALSNYIPNGDNVIFEDDSVTIALKVGQSIIFKGQFSLIVLKGAITVNNIIYDSSPNKVYDIYQPISNSLSIIYSAQGSNKSNAIVDMPTDNYHFFNASKFVTIIKVKNLFTGLETSNEFLFPFMNDIFYSPSFLLKSFKNYSNSNNSSDKNNNGSDNSEFNLINNNPFLKSFLGYSFIPILYSWQSKRSSSNYLSTISISNSMLDSINSLTNFYNQINFISIVPKVLVIGSKNSGKSTFLLNLLNHFLHSEISISTENPVSILDIDPGQPIFSYIDSLSYSTHHSPIIGLSNLSYNLSDDLLLKNEYFGFNSPLDNLSRYYYLIKNLFDYYNKEHYNLDIPLLINTPGYIKGYGFEILNKIVSIINPTHIVYFSNESGKNEGNYELEEFFKENCTENHDKQEKQVTDHRGLSSINIPNLSRILRVNGIFLSSNNKCKITSTQYRTFKLASYFHKIKEKSFNFEPLIFNSPYKISYYSDFSKSINQFQGIFGYSLLNDFGINVEENCSNLILDGSVSSIYCVSNQSITDSFNYFIKKKNEPINIPSSFFQLDSHDLSTVLFLGLAAVHSINIEKKYINIYMPNELIERIKCISEEKKFQFVLIKGRTELSSHEICPRILIDKRNQELENKKVSSIPFISWDTNPGKGGKIWKPRKNVQRRGQS</sequence>
<accession>A0A1D2VBD5</accession>
<evidence type="ECO:0000256" key="5">
    <source>
        <dbReference type="ARBA" id="ARBA00022741"/>
    </source>
</evidence>
<gene>
    <name evidence="10" type="ORF">ASCRUDRAFT_9761</name>
</gene>
<dbReference type="PANTHER" id="PTHR12755:SF3">
    <property type="entry name" value="POLYNUCLEOTIDE 5'-HYDROXYL-KINASE NOL9"/>
    <property type="match status" value="1"/>
</dbReference>
<evidence type="ECO:0000256" key="2">
    <source>
        <dbReference type="ARBA" id="ARBA00018706"/>
    </source>
</evidence>
<feature type="domain" description="Clp1 P-loop" evidence="9">
    <location>
        <begin position="342"/>
        <end position="499"/>
    </location>
</feature>
<dbReference type="GO" id="GO:0051731">
    <property type="term" value="F:polynucleotide 5'-hydroxyl-kinase activity"/>
    <property type="evidence" value="ECO:0007669"/>
    <property type="project" value="InterPro"/>
</dbReference>
<proteinExistence type="inferred from homology"/>
<name>A0A1D2VBD5_9ASCO</name>
<dbReference type="GeneID" id="30968876"/>
<evidence type="ECO:0000313" key="10">
    <source>
        <dbReference type="EMBL" id="ODV59004.1"/>
    </source>
</evidence>
<dbReference type="Pfam" id="PF16575">
    <property type="entry name" value="CLP1_P"/>
    <property type="match status" value="1"/>
</dbReference>
<evidence type="ECO:0000256" key="7">
    <source>
        <dbReference type="ARBA" id="ARBA00022840"/>
    </source>
</evidence>
<dbReference type="GO" id="GO:0005634">
    <property type="term" value="C:nucleus"/>
    <property type="evidence" value="ECO:0007669"/>
    <property type="project" value="TreeGrafter"/>
</dbReference>
<keyword evidence="6" id="KW-0418">Kinase</keyword>
<dbReference type="EMBL" id="KV454488">
    <property type="protein sequence ID" value="ODV59004.1"/>
    <property type="molecule type" value="Genomic_DNA"/>
</dbReference>
<comment type="similarity">
    <text evidence="1">Belongs to the Clp1 family. NOL9/GRC3 subfamily.</text>
</comment>
<dbReference type="Gene3D" id="3.40.50.300">
    <property type="entry name" value="P-loop containing nucleotide triphosphate hydrolases"/>
    <property type="match status" value="1"/>
</dbReference>